<evidence type="ECO:0000313" key="3">
    <source>
        <dbReference type="EMBL" id="SDG58365.1"/>
    </source>
</evidence>
<feature type="transmembrane region" description="Helical" evidence="1">
    <location>
        <begin position="167"/>
        <end position="188"/>
    </location>
</feature>
<dbReference type="GO" id="GO:1902201">
    <property type="term" value="P:negative regulation of bacterial-type flagellum-dependent cell motility"/>
    <property type="evidence" value="ECO:0007669"/>
    <property type="project" value="TreeGrafter"/>
</dbReference>
<dbReference type="Gene3D" id="3.30.70.270">
    <property type="match status" value="1"/>
</dbReference>
<feature type="transmembrane region" description="Helical" evidence="1">
    <location>
        <begin position="95"/>
        <end position="112"/>
    </location>
</feature>
<keyword evidence="1" id="KW-0812">Transmembrane</keyword>
<feature type="transmembrane region" description="Helical" evidence="1">
    <location>
        <begin position="36"/>
        <end position="56"/>
    </location>
</feature>
<dbReference type="CDD" id="cd01949">
    <property type="entry name" value="GGDEF"/>
    <property type="match status" value="1"/>
</dbReference>
<dbReference type="NCBIfam" id="TIGR00254">
    <property type="entry name" value="GGDEF"/>
    <property type="match status" value="1"/>
</dbReference>
<dbReference type="GO" id="GO:0005886">
    <property type="term" value="C:plasma membrane"/>
    <property type="evidence" value="ECO:0007669"/>
    <property type="project" value="TreeGrafter"/>
</dbReference>
<dbReference type="InterPro" id="IPR029787">
    <property type="entry name" value="Nucleotide_cyclase"/>
</dbReference>
<name>A0A1G7VEW9_9ACTN</name>
<dbReference type="PANTHER" id="PTHR45138:SF24">
    <property type="entry name" value="DIGUANYLATE CYCLASE DGCC-RELATED"/>
    <property type="match status" value="1"/>
</dbReference>
<feature type="transmembrane region" description="Helical" evidence="1">
    <location>
        <begin position="143"/>
        <end position="161"/>
    </location>
</feature>
<keyword evidence="4" id="KW-1185">Reference proteome</keyword>
<dbReference type="SMART" id="SM00267">
    <property type="entry name" value="GGDEF"/>
    <property type="match status" value="1"/>
</dbReference>
<feature type="transmembrane region" description="Helical" evidence="1">
    <location>
        <begin position="62"/>
        <end position="83"/>
    </location>
</feature>
<evidence type="ECO:0000313" key="4">
    <source>
        <dbReference type="Proteomes" id="UP000198863"/>
    </source>
</evidence>
<organism evidence="3 4">
    <name type="scientific">Klenkia brasiliensis</name>
    <dbReference type="NCBI Taxonomy" id="333142"/>
    <lineage>
        <taxon>Bacteria</taxon>
        <taxon>Bacillati</taxon>
        <taxon>Actinomycetota</taxon>
        <taxon>Actinomycetes</taxon>
        <taxon>Geodermatophilales</taxon>
        <taxon>Geodermatophilaceae</taxon>
        <taxon>Klenkia</taxon>
    </lineage>
</organism>
<dbReference type="EMBL" id="FNCF01000004">
    <property type="protein sequence ID" value="SDG58365.1"/>
    <property type="molecule type" value="Genomic_DNA"/>
</dbReference>
<dbReference type="InterPro" id="IPR050469">
    <property type="entry name" value="Diguanylate_Cyclase"/>
</dbReference>
<dbReference type="PANTHER" id="PTHR45138">
    <property type="entry name" value="REGULATORY COMPONENTS OF SENSORY TRANSDUCTION SYSTEM"/>
    <property type="match status" value="1"/>
</dbReference>
<reference evidence="4" key="1">
    <citation type="submission" date="2016-10" db="EMBL/GenBank/DDBJ databases">
        <authorList>
            <person name="Varghese N."/>
            <person name="Submissions S."/>
        </authorList>
    </citation>
    <scope>NUCLEOTIDE SEQUENCE [LARGE SCALE GENOMIC DNA]</scope>
    <source>
        <strain evidence="4">DSM 44526</strain>
    </source>
</reference>
<gene>
    <name evidence="3" type="ORF">SAMN05660324_3038</name>
</gene>
<sequence length="373" mass="38966">MVHPLAVLNRWTARLADPAQEERFLATQLPGLRRDVLLVCVLVLVYNVVFFVVNLLRGPAWGYVGLSDHVLVGSAAVVLAVLVRRTRTYRTTARALVGGFGVYALVALALGGDRTPTGWVLLSLQTAAVLCLHARLPFPVTAALVPAWSVASLLAATTSGVDDRDMATAVALVASVVAVGLSAAHRVATQARLLFARTEELERISTQDPVTGLPNRRAWEAALHREWDRAVRTGGPLGVVVVDVDHFGRLNEGFGHPGGDRALVEVAGLLTAALHRPGDLAARLGGDEFGLLLPGADEVGTEQLAGRLLAAARELRTGAAPGDPVSALTLSLGTHATHPVAGGSAAELVAAADTALYRAKGGGRDQVVGAREV</sequence>
<dbReference type="InterPro" id="IPR000160">
    <property type="entry name" value="GGDEF_dom"/>
</dbReference>
<evidence type="ECO:0000256" key="1">
    <source>
        <dbReference type="SAM" id="Phobius"/>
    </source>
</evidence>
<dbReference type="Pfam" id="PF00990">
    <property type="entry name" value="GGDEF"/>
    <property type="match status" value="1"/>
</dbReference>
<dbReference type="InterPro" id="IPR043128">
    <property type="entry name" value="Rev_trsase/Diguanyl_cyclase"/>
</dbReference>
<proteinExistence type="predicted"/>
<dbReference type="GO" id="GO:0052621">
    <property type="term" value="F:diguanylate cyclase activity"/>
    <property type="evidence" value="ECO:0007669"/>
    <property type="project" value="TreeGrafter"/>
</dbReference>
<evidence type="ECO:0000259" key="2">
    <source>
        <dbReference type="PROSITE" id="PS50887"/>
    </source>
</evidence>
<feature type="domain" description="GGDEF" evidence="2">
    <location>
        <begin position="235"/>
        <end position="372"/>
    </location>
</feature>
<dbReference type="Proteomes" id="UP000198863">
    <property type="component" value="Unassembled WGS sequence"/>
</dbReference>
<keyword evidence="1" id="KW-0472">Membrane</keyword>
<dbReference type="SUPFAM" id="SSF55073">
    <property type="entry name" value="Nucleotide cyclase"/>
    <property type="match status" value="1"/>
</dbReference>
<dbReference type="AlphaFoldDB" id="A0A1G7VEW9"/>
<accession>A0A1G7VEW9</accession>
<dbReference type="GO" id="GO:0043709">
    <property type="term" value="P:cell adhesion involved in single-species biofilm formation"/>
    <property type="evidence" value="ECO:0007669"/>
    <property type="project" value="TreeGrafter"/>
</dbReference>
<dbReference type="PROSITE" id="PS50887">
    <property type="entry name" value="GGDEF"/>
    <property type="match status" value="1"/>
</dbReference>
<keyword evidence="1" id="KW-1133">Transmembrane helix</keyword>
<protein>
    <submittedName>
        <fullName evidence="3">Diguanylate cyclase (GGDEF) domain-containing protein</fullName>
    </submittedName>
</protein>